<feature type="region of interest" description="Disordered" evidence="4">
    <location>
        <begin position="261"/>
        <end position="313"/>
    </location>
</feature>
<dbReference type="PANTHER" id="PTHR24216:SF8">
    <property type="entry name" value="PAXILLIN, ISOFORM F"/>
    <property type="match status" value="1"/>
</dbReference>
<dbReference type="HOGENOM" id="CLU_315479_0_0_1"/>
<evidence type="ECO:0000259" key="5">
    <source>
        <dbReference type="PROSITE" id="PS50023"/>
    </source>
</evidence>
<keyword evidence="7" id="KW-1185">Reference proteome</keyword>
<keyword evidence="3" id="KW-0440">LIM domain</keyword>
<feature type="compositionally biased region" description="Low complexity" evidence="4">
    <location>
        <begin position="537"/>
        <end position="578"/>
    </location>
</feature>
<dbReference type="GO" id="GO:0030695">
    <property type="term" value="F:GTPase regulator activity"/>
    <property type="evidence" value="ECO:0007669"/>
    <property type="project" value="UniProtKB-ARBA"/>
</dbReference>
<dbReference type="PROSITE" id="PS50023">
    <property type="entry name" value="LIM_DOMAIN_2"/>
    <property type="match status" value="1"/>
</dbReference>
<dbReference type="SMART" id="SM00132">
    <property type="entry name" value="LIM"/>
    <property type="match status" value="2"/>
</dbReference>
<protein>
    <recommendedName>
        <fullName evidence="5">LIM zinc-binding domain-containing protein</fullName>
    </recommendedName>
</protein>
<dbReference type="EMBL" id="JH795856">
    <property type="protein sequence ID" value="EJU05561.1"/>
    <property type="molecule type" value="Genomic_DNA"/>
</dbReference>
<feature type="compositionally biased region" description="Low complexity" evidence="4">
    <location>
        <begin position="420"/>
        <end position="429"/>
    </location>
</feature>
<feature type="compositionally biased region" description="Low complexity" evidence="4">
    <location>
        <begin position="61"/>
        <end position="87"/>
    </location>
</feature>
<name>M5G5M5_DACPD</name>
<dbReference type="STRING" id="1858805.M5G5M5"/>
<evidence type="ECO:0000313" key="6">
    <source>
        <dbReference type="EMBL" id="EJU05561.1"/>
    </source>
</evidence>
<dbReference type="Gene3D" id="2.10.110.10">
    <property type="entry name" value="Cysteine Rich Protein"/>
    <property type="match status" value="2"/>
</dbReference>
<evidence type="ECO:0000256" key="3">
    <source>
        <dbReference type="PROSITE-ProRule" id="PRU00125"/>
    </source>
</evidence>
<dbReference type="CDD" id="cd09397">
    <property type="entry name" value="LIM1_UF1"/>
    <property type="match status" value="1"/>
</dbReference>
<feature type="compositionally biased region" description="Low complexity" evidence="4">
    <location>
        <begin position="661"/>
        <end position="684"/>
    </location>
</feature>
<dbReference type="PANTHER" id="PTHR24216">
    <property type="entry name" value="PAXILLIN-RELATED"/>
    <property type="match status" value="1"/>
</dbReference>
<feature type="compositionally biased region" description="Polar residues" evidence="4">
    <location>
        <begin position="729"/>
        <end position="738"/>
    </location>
</feature>
<feature type="compositionally biased region" description="Low complexity" evidence="4">
    <location>
        <begin position="225"/>
        <end position="238"/>
    </location>
</feature>
<reference evidence="6 7" key="1">
    <citation type="journal article" date="2012" name="Science">
        <title>The Paleozoic origin of enzymatic lignin decomposition reconstructed from 31 fungal genomes.</title>
        <authorList>
            <person name="Floudas D."/>
            <person name="Binder M."/>
            <person name="Riley R."/>
            <person name="Barry K."/>
            <person name="Blanchette R.A."/>
            <person name="Henrissat B."/>
            <person name="Martinez A.T."/>
            <person name="Otillar R."/>
            <person name="Spatafora J.W."/>
            <person name="Yadav J.S."/>
            <person name="Aerts A."/>
            <person name="Benoit I."/>
            <person name="Boyd A."/>
            <person name="Carlson A."/>
            <person name="Copeland A."/>
            <person name="Coutinho P.M."/>
            <person name="de Vries R.P."/>
            <person name="Ferreira P."/>
            <person name="Findley K."/>
            <person name="Foster B."/>
            <person name="Gaskell J."/>
            <person name="Glotzer D."/>
            <person name="Gorecki P."/>
            <person name="Heitman J."/>
            <person name="Hesse C."/>
            <person name="Hori C."/>
            <person name="Igarashi K."/>
            <person name="Jurgens J.A."/>
            <person name="Kallen N."/>
            <person name="Kersten P."/>
            <person name="Kohler A."/>
            <person name="Kuees U."/>
            <person name="Kumar T.K.A."/>
            <person name="Kuo A."/>
            <person name="LaButti K."/>
            <person name="Larrondo L.F."/>
            <person name="Lindquist E."/>
            <person name="Ling A."/>
            <person name="Lombard V."/>
            <person name="Lucas S."/>
            <person name="Lundell T."/>
            <person name="Martin R."/>
            <person name="McLaughlin D.J."/>
            <person name="Morgenstern I."/>
            <person name="Morin E."/>
            <person name="Murat C."/>
            <person name="Nagy L.G."/>
            <person name="Nolan M."/>
            <person name="Ohm R.A."/>
            <person name="Patyshakuliyeva A."/>
            <person name="Rokas A."/>
            <person name="Ruiz-Duenas F.J."/>
            <person name="Sabat G."/>
            <person name="Salamov A."/>
            <person name="Samejima M."/>
            <person name="Schmutz J."/>
            <person name="Slot J.C."/>
            <person name="St John F."/>
            <person name="Stenlid J."/>
            <person name="Sun H."/>
            <person name="Sun S."/>
            <person name="Syed K."/>
            <person name="Tsang A."/>
            <person name="Wiebenga A."/>
            <person name="Young D."/>
            <person name="Pisabarro A."/>
            <person name="Eastwood D.C."/>
            <person name="Martin F."/>
            <person name="Cullen D."/>
            <person name="Grigoriev I.V."/>
            <person name="Hibbett D.S."/>
        </authorList>
    </citation>
    <scope>NUCLEOTIDE SEQUENCE [LARGE SCALE GENOMIC DNA]</scope>
    <source>
        <strain evidence="6 7">DJM-731 SS1</strain>
    </source>
</reference>
<feature type="compositionally biased region" description="Basic and acidic residues" evidence="4">
    <location>
        <begin position="709"/>
        <end position="725"/>
    </location>
</feature>
<feature type="domain" description="LIM zinc-binding" evidence="5">
    <location>
        <begin position="784"/>
        <end position="847"/>
    </location>
</feature>
<feature type="compositionally biased region" description="Basic and acidic residues" evidence="4">
    <location>
        <begin position="443"/>
        <end position="456"/>
    </location>
</feature>
<evidence type="ECO:0000256" key="1">
    <source>
        <dbReference type="ARBA" id="ARBA00022723"/>
    </source>
</evidence>
<sequence>MHLSPPSTSNDTNNRASHLLPSVKCSSCAQLVPLSSLADHVCSPPAPTDTRTPSPVHVHTPSSASSLSSAGIPRSLSPASISSSSPSTPHPPRMPSPAPSHSSRSAPHQQHQHQQPPLPAHKPQQSQHLHPAETRRAPSPAPSHHSSRSVAPQQQQAPPLPKQQQQQHSLLPYPAEAARAPSPAPSHHSSRSVAPQQQQAPPVPKPQQSQLLYPAEPARIPSPAPSHHSSRSVPPQQQQQLVPFPVHNPQGQHLYPSDAHLQQQQPPLAQQAQSFQPGQHLPLQSGQLSLQPGQHMPSHQPAPDTVTGGSAGMAGVGRRAFAAAAQAAMFSHSHARQRVRGGHLPPVDVEGANMVPPAQGQSQGSTSFLSLSPHSPHPPLSPASLGHSSPTYPPARTPSPLNPRRPSNASIAPSQRDDLLSTSVLSSQPSPSPSPRPSLDLPPQERKPSLDRERGSIDLPSSRRPSVDLPPTVPLKISEKKRSLASVSSRTSSDLPSAPLTIPIPPKMAVIDPPTPSPSSSITPRLPFFEKYKQLVSKPSPSAASSPSPSQPQQGQGQQTLPTPSPSSSAPSIASPRQPASPAPSSPQVSVIELAYRQRDSASSSAASSRKPTLTRPERSPTDPGPRFLPRQSLASLYSQGSAGGDVVFPSLPSRSGSTGGASRQPSSASSSSFGTSPRSTSKSTGAIDMVMETLFEEPSLGSATTSSDRSDRDRERDRDREKIKLPQRSFTTPSTSSKEVKDRQRRKERTCVKCGERIRDGRWIQREGSGVLCERDWKELYLPKCRRCELPIERHAVSSSDGQLKGKYHRDCFNCDACAKPFPDKTFYVFDGKPFCAYHYHARNGSLCASLACGQPIEGPCAVTHEGTRFHPEHLTCGELGCGEKLEVYWEVGGRMLCEKHGVSALAAAVQAKDGQATDAELRGARRKTRFVDLVRGMSAGKK</sequence>
<evidence type="ECO:0000256" key="4">
    <source>
        <dbReference type="SAM" id="MobiDB-lite"/>
    </source>
</evidence>
<dbReference type="AlphaFoldDB" id="M5G5M5"/>
<feature type="compositionally biased region" description="Low complexity" evidence="4">
    <location>
        <begin position="261"/>
        <end position="295"/>
    </location>
</feature>
<dbReference type="PROSITE" id="PS00478">
    <property type="entry name" value="LIM_DOMAIN_1"/>
    <property type="match status" value="1"/>
</dbReference>
<keyword evidence="1 3" id="KW-0479">Metal-binding</keyword>
<dbReference type="RefSeq" id="XP_040632455.1">
    <property type="nucleotide sequence ID" value="XM_040769670.1"/>
</dbReference>
<gene>
    <name evidence="6" type="ORF">DACRYDRAFT_113640</name>
</gene>
<dbReference type="InterPro" id="IPR001781">
    <property type="entry name" value="Znf_LIM"/>
</dbReference>
<feature type="compositionally biased region" description="Low complexity" evidence="4">
    <location>
        <begin position="365"/>
        <end position="374"/>
    </location>
</feature>
<dbReference type="OrthoDB" id="1112565at2759"/>
<accession>M5G5M5</accession>
<evidence type="ECO:0000313" key="7">
    <source>
        <dbReference type="Proteomes" id="UP000030653"/>
    </source>
</evidence>
<feature type="compositionally biased region" description="Low complexity" evidence="4">
    <location>
        <begin position="99"/>
        <end position="125"/>
    </location>
</feature>
<feature type="compositionally biased region" description="Low complexity" evidence="4">
    <location>
        <begin position="484"/>
        <end position="493"/>
    </location>
</feature>
<dbReference type="OMA" id="CHRGIEG"/>
<evidence type="ECO:0000256" key="2">
    <source>
        <dbReference type="ARBA" id="ARBA00022833"/>
    </source>
</evidence>
<proteinExistence type="predicted"/>
<dbReference type="CDD" id="cd08368">
    <property type="entry name" value="LIM"/>
    <property type="match status" value="1"/>
</dbReference>
<feature type="region of interest" description="Disordered" evidence="4">
    <location>
        <begin position="38"/>
        <end position="238"/>
    </location>
</feature>
<dbReference type="Pfam" id="PF00412">
    <property type="entry name" value="LIM"/>
    <property type="match status" value="1"/>
</dbReference>
<keyword evidence="2 3" id="KW-0862">Zinc</keyword>
<dbReference type="Proteomes" id="UP000030653">
    <property type="component" value="Unassembled WGS sequence"/>
</dbReference>
<feature type="compositionally biased region" description="Low complexity" evidence="4">
    <location>
        <begin position="142"/>
        <end position="210"/>
    </location>
</feature>
<feature type="region of interest" description="Disordered" evidence="4">
    <location>
        <begin position="333"/>
        <end position="745"/>
    </location>
</feature>
<dbReference type="GeneID" id="63684732"/>
<feature type="compositionally biased region" description="Pro residues" evidence="4">
    <location>
        <begin position="391"/>
        <end position="403"/>
    </location>
</feature>
<feature type="compositionally biased region" description="Pro residues" evidence="4">
    <location>
        <begin position="88"/>
        <end position="98"/>
    </location>
</feature>
<dbReference type="SUPFAM" id="SSF57716">
    <property type="entry name" value="Glucocorticoid receptor-like (DNA-binding domain)"/>
    <property type="match status" value="2"/>
</dbReference>
<organism evidence="6 7">
    <name type="scientific">Dacryopinax primogenitus (strain DJM 731)</name>
    <name type="common">Brown rot fungus</name>
    <dbReference type="NCBI Taxonomy" id="1858805"/>
    <lineage>
        <taxon>Eukaryota</taxon>
        <taxon>Fungi</taxon>
        <taxon>Dikarya</taxon>
        <taxon>Basidiomycota</taxon>
        <taxon>Agaricomycotina</taxon>
        <taxon>Dacrymycetes</taxon>
        <taxon>Dacrymycetales</taxon>
        <taxon>Dacrymycetaceae</taxon>
        <taxon>Dacryopinax</taxon>
    </lineage>
</organism>
<dbReference type="GO" id="GO:0046872">
    <property type="term" value="F:metal ion binding"/>
    <property type="evidence" value="ECO:0007669"/>
    <property type="project" value="UniProtKB-KW"/>
</dbReference>